<dbReference type="RefSeq" id="XP_009064109.1">
    <property type="nucleotide sequence ID" value="XM_009065861.1"/>
</dbReference>
<evidence type="ECO:0000256" key="6">
    <source>
        <dbReference type="ARBA" id="ARBA00023204"/>
    </source>
</evidence>
<dbReference type="Proteomes" id="UP000030746">
    <property type="component" value="Unassembled WGS sequence"/>
</dbReference>
<dbReference type="GO" id="GO:0051726">
    <property type="term" value="P:regulation of cell cycle"/>
    <property type="evidence" value="ECO:0007669"/>
    <property type="project" value="InterPro"/>
</dbReference>
<dbReference type="GO" id="GO:0003682">
    <property type="term" value="F:chromatin binding"/>
    <property type="evidence" value="ECO:0007669"/>
    <property type="project" value="TreeGrafter"/>
</dbReference>
<feature type="domain" description="PCNA-associated factor histone-like" evidence="11">
    <location>
        <begin position="1"/>
        <end position="91"/>
    </location>
</feature>
<evidence type="ECO:0000256" key="10">
    <source>
        <dbReference type="SAM" id="MobiDB-lite"/>
    </source>
</evidence>
<evidence type="ECO:0000256" key="1">
    <source>
        <dbReference type="ARBA" id="ARBA00004123"/>
    </source>
</evidence>
<gene>
    <name evidence="12" type="ORF">LOTGIDRAFT_235857</name>
</gene>
<evidence type="ECO:0000313" key="12">
    <source>
        <dbReference type="EMBL" id="ESO85192.1"/>
    </source>
</evidence>
<sequence>MVRTKADGGGGGSATRKAVAARAPRKALGSAASSSSADGSSPASSKYAGGNPVCVRPTPDWQRDITKFFKTGPGDKKEKVDKENSAPVDDDITEIVDESIAGGSGSASKS</sequence>
<comment type="subcellular location">
    <subcellularLocation>
        <location evidence="2">Cytoplasm</location>
        <location evidence="2">Perinuclear region</location>
    </subcellularLocation>
    <subcellularLocation>
        <location evidence="1">Nucleus</location>
    </subcellularLocation>
</comment>
<dbReference type="GeneID" id="20249985"/>
<dbReference type="GO" id="GO:0019985">
    <property type="term" value="P:translesion synthesis"/>
    <property type="evidence" value="ECO:0007669"/>
    <property type="project" value="TreeGrafter"/>
</dbReference>
<keyword evidence="4" id="KW-0963">Cytoplasm</keyword>
<protein>
    <recommendedName>
        <fullName evidence="3">PCNA-associated factor</fullName>
    </recommendedName>
    <alternativeName>
        <fullName evidence="8">PCNA-associated factor of 15 kDa</fullName>
    </alternativeName>
    <alternativeName>
        <fullName evidence="9">PCNA-clamp-associated factor</fullName>
    </alternativeName>
</protein>
<dbReference type="AlphaFoldDB" id="V3ZLL7"/>
<proteinExistence type="predicted"/>
<feature type="compositionally biased region" description="Basic and acidic residues" evidence="10">
    <location>
        <begin position="61"/>
        <end position="84"/>
    </location>
</feature>
<evidence type="ECO:0000256" key="9">
    <source>
        <dbReference type="ARBA" id="ARBA00031186"/>
    </source>
</evidence>
<evidence type="ECO:0000259" key="11">
    <source>
        <dbReference type="Pfam" id="PF15715"/>
    </source>
</evidence>
<keyword evidence="6" id="KW-0234">DNA repair</keyword>
<dbReference type="PANTHER" id="PTHR15679:SF8">
    <property type="entry name" value="PCNA-ASSOCIATED FACTOR"/>
    <property type="match status" value="1"/>
</dbReference>
<evidence type="ECO:0000256" key="5">
    <source>
        <dbReference type="ARBA" id="ARBA00022763"/>
    </source>
</evidence>
<feature type="region of interest" description="Disordered" evidence="10">
    <location>
        <begin position="1"/>
        <end position="110"/>
    </location>
</feature>
<keyword evidence="13" id="KW-1185">Reference proteome</keyword>
<evidence type="ECO:0000256" key="3">
    <source>
        <dbReference type="ARBA" id="ARBA00013777"/>
    </source>
</evidence>
<evidence type="ECO:0000256" key="2">
    <source>
        <dbReference type="ARBA" id="ARBA00004556"/>
    </source>
</evidence>
<dbReference type="HOGENOM" id="CLU_142343_0_0_1"/>
<evidence type="ECO:0000256" key="4">
    <source>
        <dbReference type="ARBA" id="ARBA00022490"/>
    </source>
</evidence>
<dbReference type="GO" id="GO:0006281">
    <property type="term" value="P:DNA repair"/>
    <property type="evidence" value="ECO:0007669"/>
    <property type="project" value="UniProtKB-KW"/>
</dbReference>
<evidence type="ECO:0000256" key="7">
    <source>
        <dbReference type="ARBA" id="ARBA00023242"/>
    </source>
</evidence>
<organism evidence="12 13">
    <name type="scientific">Lottia gigantea</name>
    <name type="common">Giant owl limpet</name>
    <dbReference type="NCBI Taxonomy" id="225164"/>
    <lineage>
        <taxon>Eukaryota</taxon>
        <taxon>Metazoa</taxon>
        <taxon>Spiralia</taxon>
        <taxon>Lophotrochozoa</taxon>
        <taxon>Mollusca</taxon>
        <taxon>Gastropoda</taxon>
        <taxon>Patellogastropoda</taxon>
        <taxon>Lottioidea</taxon>
        <taxon>Lottiidae</taxon>
        <taxon>Lottia</taxon>
    </lineage>
</organism>
<dbReference type="OMA" id="NAYCPRP"/>
<feature type="compositionally biased region" description="Low complexity" evidence="10">
    <location>
        <begin position="14"/>
        <end position="45"/>
    </location>
</feature>
<dbReference type="EMBL" id="KB203301">
    <property type="protein sequence ID" value="ESO85192.1"/>
    <property type="molecule type" value="Genomic_DNA"/>
</dbReference>
<dbReference type="KEGG" id="lgi:LOTGIDRAFT_235857"/>
<name>V3ZLL7_LOTGI</name>
<dbReference type="GO" id="GO:0005634">
    <property type="term" value="C:nucleus"/>
    <property type="evidence" value="ECO:0007669"/>
    <property type="project" value="UniProtKB-SubCell"/>
</dbReference>
<keyword evidence="7" id="KW-0539">Nucleus</keyword>
<dbReference type="Pfam" id="PF15715">
    <property type="entry name" value="PAF"/>
    <property type="match status" value="1"/>
</dbReference>
<evidence type="ECO:0000256" key="8">
    <source>
        <dbReference type="ARBA" id="ARBA00030014"/>
    </source>
</evidence>
<dbReference type="STRING" id="225164.V3ZLL7"/>
<dbReference type="CTD" id="20249985"/>
<dbReference type="PANTHER" id="PTHR15679">
    <property type="entry name" value="PCNA-ASSOCIATED FACTOR"/>
    <property type="match status" value="1"/>
</dbReference>
<dbReference type="OrthoDB" id="7479084at2759"/>
<keyword evidence="5" id="KW-0227">DNA damage</keyword>
<feature type="compositionally biased region" description="Acidic residues" evidence="10">
    <location>
        <begin position="88"/>
        <end position="97"/>
    </location>
</feature>
<accession>V3ZLL7</accession>
<dbReference type="InterPro" id="IPR031444">
    <property type="entry name" value="PCNA-AF_dom"/>
</dbReference>
<reference evidence="12 13" key="1">
    <citation type="journal article" date="2013" name="Nature">
        <title>Insights into bilaterian evolution from three spiralian genomes.</title>
        <authorList>
            <person name="Simakov O."/>
            <person name="Marletaz F."/>
            <person name="Cho S.J."/>
            <person name="Edsinger-Gonzales E."/>
            <person name="Havlak P."/>
            <person name="Hellsten U."/>
            <person name="Kuo D.H."/>
            <person name="Larsson T."/>
            <person name="Lv J."/>
            <person name="Arendt D."/>
            <person name="Savage R."/>
            <person name="Osoegawa K."/>
            <person name="de Jong P."/>
            <person name="Grimwood J."/>
            <person name="Chapman J.A."/>
            <person name="Shapiro H."/>
            <person name="Aerts A."/>
            <person name="Otillar R.P."/>
            <person name="Terry A.Y."/>
            <person name="Boore J.L."/>
            <person name="Grigoriev I.V."/>
            <person name="Lindberg D.R."/>
            <person name="Seaver E.C."/>
            <person name="Weisblat D.A."/>
            <person name="Putnam N.H."/>
            <person name="Rokhsar D.S."/>
        </authorList>
    </citation>
    <scope>NUCLEOTIDE SEQUENCE [LARGE SCALE GENOMIC DNA]</scope>
</reference>
<dbReference type="GO" id="GO:0048471">
    <property type="term" value="C:perinuclear region of cytoplasm"/>
    <property type="evidence" value="ECO:0007669"/>
    <property type="project" value="UniProtKB-SubCell"/>
</dbReference>
<dbReference type="InterPro" id="IPR040444">
    <property type="entry name" value="PCNA-AF"/>
</dbReference>
<evidence type="ECO:0000313" key="13">
    <source>
        <dbReference type="Proteomes" id="UP000030746"/>
    </source>
</evidence>